<evidence type="ECO:0000256" key="3">
    <source>
        <dbReference type="ARBA" id="ARBA00022723"/>
    </source>
</evidence>
<evidence type="ECO:0000313" key="15">
    <source>
        <dbReference type="EMBL" id="CAH9088080.1"/>
    </source>
</evidence>
<evidence type="ECO:0008006" key="17">
    <source>
        <dbReference type="Google" id="ProtNLM"/>
    </source>
</evidence>
<organism evidence="15 16">
    <name type="scientific">Cuscuta europaea</name>
    <name type="common">European dodder</name>
    <dbReference type="NCBI Taxonomy" id="41803"/>
    <lineage>
        <taxon>Eukaryota</taxon>
        <taxon>Viridiplantae</taxon>
        <taxon>Streptophyta</taxon>
        <taxon>Embryophyta</taxon>
        <taxon>Tracheophyta</taxon>
        <taxon>Spermatophyta</taxon>
        <taxon>Magnoliopsida</taxon>
        <taxon>eudicotyledons</taxon>
        <taxon>Gunneridae</taxon>
        <taxon>Pentapetalae</taxon>
        <taxon>asterids</taxon>
        <taxon>lamiids</taxon>
        <taxon>Solanales</taxon>
        <taxon>Convolvulaceae</taxon>
        <taxon>Cuscuteae</taxon>
        <taxon>Cuscuta</taxon>
        <taxon>Cuscuta subgen. Cuscuta</taxon>
    </lineage>
</organism>
<dbReference type="PANTHER" id="PTHR10218">
    <property type="entry name" value="GTP-BINDING PROTEIN ALPHA SUBUNIT"/>
    <property type="match status" value="1"/>
</dbReference>
<feature type="compositionally biased region" description="Acidic residues" evidence="14">
    <location>
        <begin position="127"/>
        <end position="137"/>
    </location>
</feature>
<dbReference type="GO" id="GO:0005834">
    <property type="term" value="C:heterotrimeric G-protein complex"/>
    <property type="evidence" value="ECO:0007669"/>
    <property type="project" value="TreeGrafter"/>
</dbReference>
<evidence type="ECO:0000256" key="1">
    <source>
        <dbReference type="ARBA" id="ARBA00004123"/>
    </source>
</evidence>
<sequence>MTGADSQSTAWEDLLRRMLPSGAPLPDEDHLDYSISVEYHAPSDFCFKDVPTLKPPPSLQSAKPPKFRDIQSVLSSFPLRKKKSSSGSSSPASKIQFSFSSRSETQQDISVSDFETDSVNPVSFEAGTDDDRTDDDGDGSKGISPLPSEADDKGCRVEKIGGLKGDLWFRVKATVCSRCGKKIREREVCIVCDAGYCKNCVLKAMGSMPEGRKCLGCIGLPINEANRERLGMVTRSLTKVCSPLEVKQIMIAERECSANQIRPEQVWVNGRQLRQEELAQLLGCVMPPEKLKAGKYWYDKDSGLWGKEGKKPDRFISSKLNVGGKLQLDASNGNTNVYMNGREITKVELKVLKVAKVDCPRDTHFWVYDDGSYEEEGQNNIKGNIWEKALTRFVCSLWSIPIPLSNTRGPKEDTTTLSRRSVPVSMEHIRCQKLLLFGLEGSGTSTLFKQMKFIYGNEPTEDEVQNIKLLIQSSMYRYLGILLEGRERFEEEALKEKSTSSLQIVNLSRGEIRTDESKLCIFSLNQRLKQFSDWLLHIIASGDLSTYFPAAAREYSPLVDEIWKDPAIQETYKRRSELHPLPDTAKYFLDQVIKISSNDYEPSEEDILYAEGVTPNNGLAFIEFSFDDHSAKSNVYDEDTACQPPLNRYQLIRVSSKGPHDSGKWMDMFEDVTAVVFSVALSDYDDIWSLGHGPPQNKMLVNRDLFESLIRHRCFKNVTFVFILNKYDVFEDKIRKVPLTVCEWFKEFRPLKTRHYNQSLANYAYHYVAHKFKELYSSITGRKLFVWPSIARERSSADEAFRYVGEVVKWEVEKDRICSMGDENSDNSFYSTE</sequence>
<dbReference type="OrthoDB" id="5817230at2759"/>
<dbReference type="PROSITE" id="PS51882">
    <property type="entry name" value="G_ALPHA"/>
    <property type="match status" value="1"/>
</dbReference>
<evidence type="ECO:0000313" key="16">
    <source>
        <dbReference type="Proteomes" id="UP001152484"/>
    </source>
</evidence>
<evidence type="ECO:0000256" key="5">
    <source>
        <dbReference type="ARBA" id="ARBA00022771"/>
    </source>
</evidence>
<accession>A0A9P0Z5S9</accession>
<feature type="region of interest" description="Disordered" evidence="14">
    <location>
        <begin position="119"/>
        <end position="151"/>
    </location>
</feature>
<dbReference type="GO" id="GO:0003924">
    <property type="term" value="F:GTPase activity"/>
    <property type="evidence" value="ECO:0007669"/>
    <property type="project" value="InterPro"/>
</dbReference>
<keyword evidence="10" id="KW-0539">Nucleus</keyword>
<comment type="subcellular location">
    <subcellularLocation>
        <location evidence="1">Nucleus</location>
    </subcellularLocation>
    <subcellularLocation>
        <location evidence="2">Plastid</location>
    </subcellularLocation>
</comment>
<dbReference type="SUPFAM" id="SSF47895">
    <property type="entry name" value="Transducin (alpha subunit), insertion domain"/>
    <property type="match status" value="1"/>
</dbReference>
<dbReference type="Pfam" id="PF00503">
    <property type="entry name" value="G-alpha"/>
    <property type="match status" value="1"/>
</dbReference>
<feature type="binding site" evidence="12">
    <location>
        <begin position="725"/>
        <end position="728"/>
    </location>
    <ligand>
        <name>GTP</name>
        <dbReference type="ChEBI" id="CHEBI:37565"/>
    </ligand>
</feature>
<dbReference type="Gene3D" id="3.40.50.300">
    <property type="entry name" value="P-loop containing nucleotide triphosphate hydrolases"/>
    <property type="match status" value="1"/>
</dbReference>
<keyword evidence="13" id="KW-0460">Magnesium</keyword>
<dbReference type="AlphaFoldDB" id="A0A9P0Z5S9"/>
<comment type="caution">
    <text evidence="15">The sequence shown here is derived from an EMBL/GenBank/DDBJ whole genome shotgun (WGS) entry which is preliminary data.</text>
</comment>
<keyword evidence="5" id="KW-0863">Zinc-finger</keyword>
<feature type="binding site" evidence="12">
    <location>
        <position position="791"/>
    </location>
    <ligand>
        <name>GTP</name>
        <dbReference type="ChEBI" id="CHEBI:37565"/>
    </ligand>
</feature>
<reference evidence="15" key="1">
    <citation type="submission" date="2022-07" db="EMBL/GenBank/DDBJ databases">
        <authorList>
            <person name="Macas J."/>
            <person name="Novak P."/>
            <person name="Neumann P."/>
        </authorList>
    </citation>
    <scope>NUCLEOTIDE SEQUENCE</scope>
</reference>
<evidence type="ECO:0000256" key="11">
    <source>
        <dbReference type="ARBA" id="ARBA00060880"/>
    </source>
</evidence>
<proteinExistence type="inferred from homology"/>
<keyword evidence="8 12" id="KW-0342">GTP-binding</keyword>
<protein>
    <recommendedName>
        <fullName evidence="17">Extra-large guanine nucleotide-binding protein 3-like</fullName>
    </recommendedName>
</protein>
<dbReference type="PRINTS" id="PR00318">
    <property type="entry name" value="GPROTEINA"/>
</dbReference>
<gene>
    <name evidence="15" type="ORF">CEURO_LOCUS10344</name>
</gene>
<dbReference type="FunFam" id="1.10.400.10:FF:000005">
    <property type="entry name" value="Extra-large guanine nucleotide-binding protein 3"/>
    <property type="match status" value="1"/>
</dbReference>
<dbReference type="GO" id="GO:0005634">
    <property type="term" value="C:nucleus"/>
    <property type="evidence" value="ECO:0007669"/>
    <property type="project" value="UniProtKB-SubCell"/>
</dbReference>
<keyword evidence="3 13" id="KW-0479">Metal-binding</keyword>
<dbReference type="GO" id="GO:0001664">
    <property type="term" value="F:G protein-coupled receptor binding"/>
    <property type="evidence" value="ECO:0007669"/>
    <property type="project" value="TreeGrafter"/>
</dbReference>
<evidence type="ECO:0000256" key="10">
    <source>
        <dbReference type="ARBA" id="ARBA00023242"/>
    </source>
</evidence>
<dbReference type="InterPro" id="IPR001019">
    <property type="entry name" value="Gprotein_alpha_su"/>
</dbReference>
<evidence type="ECO:0000256" key="13">
    <source>
        <dbReference type="PIRSR" id="PIRSR601019-2"/>
    </source>
</evidence>
<dbReference type="SMART" id="SM00275">
    <property type="entry name" value="G_alpha"/>
    <property type="match status" value="1"/>
</dbReference>
<dbReference type="EMBL" id="CAMAPE010000019">
    <property type="protein sequence ID" value="CAH9088080.1"/>
    <property type="molecule type" value="Genomic_DNA"/>
</dbReference>
<dbReference type="GO" id="GO:0005525">
    <property type="term" value="F:GTP binding"/>
    <property type="evidence" value="ECO:0007669"/>
    <property type="project" value="UniProtKB-KW"/>
</dbReference>
<feature type="compositionally biased region" description="Low complexity" evidence="14">
    <location>
        <begin position="85"/>
        <end position="94"/>
    </location>
</feature>
<keyword evidence="6" id="KW-0862">Zinc</keyword>
<comment type="similarity">
    <text evidence="11">Belongs to the G-alpha family. XLG subfamily.</text>
</comment>
<dbReference type="GO" id="GO:0031683">
    <property type="term" value="F:G-protein beta/gamma-subunit complex binding"/>
    <property type="evidence" value="ECO:0007669"/>
    <property type="project" value="InterPro"/>
</dbReference>
<evidence type="ECO:0000256" key="4">
    <source>
        <dbReference type="ARBA" id="ARBA00022741"/>
    </source>
</evidence>
<dbReference type="CDD" id="cd00066">
    <property type="entry name" value="G-alpha"/>
    <property type="match status" value="1"/>
</dbReference>
<dbReference type="GO" id="GO:0009536">
    <property type="term" value="C:plastid"/>
    <property type="evidence" value="ECO:0007669"/>
    <property type="project" value="UniProtKB-SubCell"/>
</dbReference>
<name>A0A9P0Z5S9_CUSEU</name>
<dbReference type="PANTHER" id="PTHR10218:SF317">
    <property type="entry name" value="EXTRA-LARGE GUANINE NUCLEOTIDE-BINDING PROTEIN 3-LIKE"/>
    <property type="match status" value="1"/>
</dbReference>
<evidence type="ECO:0000256" key="2">
    <source>
        <dbReference type="ARBA" id="ARBA00004474"/>
    </source>
</evidence>
<feature type="binding site" evidence="13">
    <location>
        <position position="445"/>
    </location>
    <ligand>
        <name>Mg(2+)</name>
        <dbReference type="ChEBI" id="CHEBI:18420"/>
    </ligand>
</feature>
<feature type="region of interest" description="Disordered" evidence="14">
    <location>
        <begin position="79"/>
        <end position="101"/>
    </location>
</feature>
<dbReference type="Proteomes" id="UP001152484">
    <property type="component" value="Unassembled WGS sequence"/>
</dbReference>
<dbReference type="Gene3D" id="1.10.400.10">
    <property type="entry name" value="GI Alpha 1, domain 2-like"/>
    <property type="match status" value="1"/>
</dbReference>
<dbReference type="FunFam" id="3.40.50.300:FF:000720">
    <property type="entry name" value="Guanine nucleotide-binding protein G(k) subunit alpha"/>
    <property type="match status" value="1"/>
</dbReference>
<evidence type="ECO:0000256" key="9">
    <source>
        <dbReference type="ARBA" id="ARBA00023224"/>
    </source>
</evidence>
<keyword evidence="16" id="KW-1185">Reference proteome</keyword>
<evidence type="ECO:0000256" key="14">
    <source>
        <dbReference type="SAM" id="MobiDB-lite"/>
    </source>
</evidence>
<evidence type="ECO:0000256" key="6">
    <source>
        <dbReference type="ARBA" id="ARBA00022833"/>
    </source>
</evidence>
<dbReference type="GO" id="GO:0007188">
    <property type="term" value="P:adenylate cyclase-modulating G protein-coupled receptor signaling pathway"/>
    <property type="evidence" value="ECO:0007669"/>
    <property type="project" value="TreeGrafter"/>
</dbReference>
<dbReference type="InterPro" id="IPR011025">
    <property type="entry name" value="GproteinA_insert"/>
</dbReference>
<keyword evidence="4 12" id="KW-0547">Nucleotide-binding</keyword>
<evidence type="ECO:0000256" key="12">
    <source>
        <dbReference type="PIRSR" id="PIRSR601019-1"/>
    </source>
</evidence>
<evidence type="ECO:0000256" key="7">
    <source>
        <dbReference type="ARBA" id="ARBA00022837"/>
    </source>
</evidence>
<evidence type="ECO:0000256" key="8">
    <source>
        <dbReference type="ARBA" id="ARBA00023134"/>
    </source>
</evidence>
<dbReference type="SUPFAM" id="SSF52540">
    <property type="entry name" value="P-loop containing nucleoside triphosphate hydrolases"/>
    <property type="match status" value="1"/>
</dbReference>
<keyword evidence="7" id="KW-0106">Calcium</keyword>
<dbReference type="InterPro" id="IPR027417">
    <property type="entry name" value="P-loop_NTPase"/>
</dbReference>
<keyword evidence="9" id="KW-0807">Transducer</keyword>
<dbReference type="GO" id="GO:0008270">
    <property type="term" value="F:zinc ion binding"/>
    <property type="evidence" value="ECO:0007669"/>
    <property type="project" value="UniProtKB-KW"/>
</dbReference>